<gene>
    <name evidence="2" type="ORF">CR513_31738</name>
</gene>
<keyword evidence="1" id="KW-0472">Membrane</keyword>
<reference evidence="2" key="1">
    <citation type="submission" date="2018-05" db="EMBL/GenBank/DDBJ databases">
        <title>Draft genome of Mucuna pruriens seed.</title>
        <authorList>
            <person name="Nnadi N.E."/>
            <person name="Vos R."/>
            <person name="Hasami M.H."/>
            <person name="Devisetty U.K."/>
            <person name="Aguiy J.C."/>
        </authorList>
    </citation>
    <scope>NUCLEOTIDE SEQUENCE [LARGE SCALE GENOMIC DNA]</scope>
    <source>
        <strain evidence="2">JCA_2017</strain>
    </source>
</reference>
<evidence type="ECO:0000313" key="3">
    <source>
        <dbReference type="Proteomes" id="UP000257109"/>
    </source>
</evidence>
<keyword evidence="3" id="KW-1185">Reference proteome</keyword>
<evidence type="ECO:0000313" key="2">
    <source>
        <dbReference type="EMBL" id="RDX86873.1"/>
    </source>
</evidence>
<evidence type="ECO:0008006" key="4">
    <source>
        <dbReference type="Google" id="ProtNLM"/>
    </source>
</evidence>
<keyword evidence="1" id="KW-1133">Transmembrane helix</keyword>
<feature type="transmembrane region" description="Helical" evidence="1">
    <location>
        <begin position="140"/>
        <end position="163"/>
    </location>
</feature>
<accession>A0A371G940</accession>
<sequence>MTNRNNRHTRRLDIWGRNWLLESELALRGTRLAGMTSISTGMVRNSNFDLHNKCLKNELSTLYLIEMIFLMSSSCSWMILPFANIDDPYLWKFCSDQFCHSASIGKHYGSHWTTRKVLDNGFYWPTIFKDVLHVVTTREYSLLLFVWSLMFGVLISWVHFLFLMVEAKATKTNDAKVVVDFLRSNIFCNFGVPKALVTD</sequence>
<proteinExistence type="predicted"/>
<feature type="transmembrane region" description="Helical" evidence="1">
    <location>
        <begin position="62"/>
        <end position="83"/>
    </location>
</feature>
<keyword evidence="1" id="KW-0812">Transmembrane</keyword>
<feature type="non-terminal residue" evidence="2">
    <location>
        <position position="1"/>
    </location>
</feature>
<name>A0A371G940_MUCPR</name>
<dbReference type="EMBL" id="QJKJ01006390">
    <property type="protein sequence ID" value="RDX86873.1"/>
    <property type="molecule type" value="Genomic_DNA"/>
</dbReference>
<protein>
    <recommendedName>
        <fullName evidence="4">Integrase zinc-binding domain-containing protein</fullName>
    </recommendedName>
</protein>
<organism evidence="2 3">
    <name type="scientific">Mucuna pruriens</name>
    <name type="common">Velvet bean</name>
    <name type="synonym">Dolichos pruriens</name>
    <dbReference type="NCBI Taxonomy" id="157652"/>
    <lineage>
        <taxon>Eukaryota</taxon>
        <taxon>Viridiplantae</taxon>
        <taxon>Streptophyta</taxon>
        <taxon>Embryophyta</taxon>
        <taxon>Tracheophyta</taxon>
        <taxon>Spermatophyta</taxon>
        <taxon>Magnoliopsida</taxon>
        <taxon>eudicotyledons</taxon>
        <taxon>Gunneridae</taxon>
        <taxon>Pentapetalae</taxon>
        <taxon>rosids</taxon>
        <taxon>fabids</taxon>
        <taxon>Fabales</taxon>
        <taxon>Fabaceae</taxon>
        <taxon>Papilionoideae</taxon>
        <taxon>50 kb inversion clade</taxon>
        <taxon>NPAAA clade</taxon>
        <taxon>indigoferoid/millettioid clade</taxon>
        <taxon>Phaseoleae</taxon>
        <taxon>Mucuna</taxon>
    </lineage>
</organism>
<evidence type="ECO:0000256" key="1">
    <source>
        <dbReference type="SAM" id="Phobius"/>
    </source>
</evidence>
<dbReference type="OrthoDB" id="1432876at2759"/>
<dbReference type="AlphaFoldDB" id="A0A371G940"/>
<dbReference type="Proteomes" id="UP000257109">
    <property type="component" value="Unassembled WGS sequence"/>
</dbReference>
<comment type="caution">
    <text evidence="2">The sequence shown here is derived from an EMBL/GenBank/DDBJ whole genome shotgun (WGS) entry which is preliminary data.</text>
</comment>